<dbReference type="EMBL" id="DS985241">
    <property type="protein sequence ID" value="EDV29885.1"/>
    <property type="molecule type" value="Genomic_DNA"/>
</dbReference>
<feature type="domain" description="RRM" evidence="3">
    <location>
        <begin position="185"/>
        <end position="266"/>
    </location>
</feature>
<keyword evidence="1" id="KW-0694">RNA-binding</keyword>
<feature type="region of interest" description="Disordered" evidence="2">
    <location>
        <begin position="53"/>
        <end position="77"/>
    </location>
</feature>
<dbReference type="STRING" id="10228.B3RK90"/>
<dbReference type="Pfam" id="PF00076">
    <property type="entry name" value="RRM_1"/>
    <property type="match status" value="2"/>
</dbReference>
<dbReference type="InterPro" id="IPR012677">
    <property type="entry name" value="Nucleotide-bd_a/b_plait_sf"/>
</dbReference>
<dbReference type="GO" id="GO:0008266">
    <property type="term" value="F:poly(U) RNA binding"/>
    <property type="evidence" value="ECO:0000318"/>
    <property type="project" value="GO_Central"/>
</dbReference>
<protein>
    <recommendedName>
        <fullName evidence="3">RRM domain-containing protein</fullName>
    </recommendedName>
</protein>
<reference evidence="4 5" key="1">
    <citation type="journal article" date="2008" name="Nature">
        <title>The Trichoplax genome and the nature of placozoans.</title>
        <authorList>
            <person name="Srivastava M."/>
            <person name="Begovic E."/>
            <person name="Chapman J."/>
            <person name="Putnam N.H."/>
            <person name="Hellsten U."/>
            <person name="Kawashima T."/>
            <person name="Kuo A."/>
            <person name="Mitros T."/>
            <person name="Salamov A."/>
            <person name="Carpenter M.L."/>
            <person name="Signorovitch A.Y."/>
            <person name="Moreno M.A."/>
            <person name="Kamm K."/>
            <person name="Grimwood J."/>
            <person name="Schmutz J."/>
            <person name="Shapiro H."/>
            <person name="Grigoriev I.V."/>
            <person name="Buss L.W."/>
            <person name="Schierwater B."/>
            <person name="Dellaporta S.L."/>
            <person name="Rokhsar D.S."/>
        </authorList>
    </citation>
    <scope>NUCLEOTIDE SEQUENCE [LARGE SCALE GENOMIC DNA]</scope>
    <source>
        <strain evidence="4 5">Grell-BS-1999</strain>
    </source>
</reference>
<dbReference type="Proteomes" id="UP000009022">
    <property type="component" value="Unassembled WGS sequence"/>
</dbReference>
<dbReference type="CTD" id="6750301"/>
<feature type="compositionally biased region" description="Polar residues" evidence="2">
    <location>
        <begin position="59"/>
        <end position="77"/>
    </location>
</feature>
<dbReference type="InParanoid" id="B3RK90"/>
<dbReference type="InterPro" id="IPR000504">
    <property type="entry name" value="RRM_dom"/>
</dbReference>
<organism evidence="4 5">
    <name type="scientific">Trichoplax adhaerens</name>
    <name type="common">Trichoplax reptans</name>
    <dbReference type="NCBI Taxonomy" id="10228"/>
    <lineage>
        <taxon>Eukaryota</taxon>
        <taxon>Metazoa</taxon>
        <taxon>Placozoa</taxon>
        <taxon>Uniplacotomia</taxon>
        <taxon>Trichoplacea</taxon>
        <taxon>Trichoplacidae</taxon>
        <taxon>Trichoplax</taxon>
    </lineage>
</organism>
<dbReference type="GeneID" id="6750301"/>
<evidence type="ECO:0000313" key="5">
    <source>
        <dbReference type="Proteomes" id="UP000009022"/>
    </source>
</evidence>
<dbReference type="SMART" id="SM00360">
    <property type="entry name" value="RRM"/>
    <property type="match status" value="2"/>
</dbReference>
<dbReference type="GO" id="GO:0005634">
    <property type="term" value="C:nucleus"/>
    <property type="evidence" value="ECO:0000318"/>
    <property type="project" value="GO_Central"/>
</dbReference>
<sequence>MHSLPLQDIDQLYNTANKYIRLASRCFIGVNQSSNKAARLPLSITEAMTAKEDKPISDKSITSETMGTSQCPINARSPSERITPQMKRSLESIKAPVILYRRNDIQKSIRLSDADQERSVKQMEQYIFSLPKQEPFLPPQIPMITLADPNIYEAGESYSVHDYQYLSSERDVALWHTIQSSPGNCNIFVRNLSVQVTKDILWEAFKPFDSKNAAITVNIIRNPSTKLPRGFGFVIFTNRRSAEEAMICMQDFELFGRNMQLGWGKSFLDQQPVTKAKTGDIDLDTVSIQESNTDLIYNAADKPKRKRSRWDVVNCSNDPKSKPNTQITLKSSSINSADLIERLKKASNSLVWLTKQQLKLVCKELRNTGVTGHIGVFGMYYEPDNRRLYVRYSVNVNMATLMLIFAKYGSAKVKANEKKQGRATGSAFVQYDNAESALKAMNELNGEEVGGLPLQLAIAEPAHSRKVLNS</sequence>
<dbReference type="PANTHER" id="PTHR15241">
    <property type="entry name" value="TRANSFORMER-2-RELATED"/>
    <property type="match status" value="1"/>
</dbReference>
<dbReference type="PANTHER" id="PTHR15241:SF304">
    <property type="entry name" value="RRM DOMAIN-CONTAINING PROTEIN"/>
    <property type="match status" value="1"/>
</dbReference>
<dbReference type="PROSITE" id="PS50102">
    <property type="entry name" value="RRM"/>
    <property type="match status" value="2"/>
</dbReference>
<feature type="domain" description="RRM" evidence="3">
    <location>
        <begin position="386"/>
        <end position="461"/>
    </location>
</feature>
<evidence type="ECO:0000256" key="1">
    <source>
        <dbReference type="PROSITE-ProRule" id="PRU00176"/>
    </source>
</evidence>
<dbReference type="Gene3D" id="3.30.70.330">
    <property type="match status" value="2"/>
</dbReference>
<dbReference type="PhylomeDB" id="B3RK90"/>
<accession>B3RK90</accession>
<proteinExistence type="predicted"/>
<dbReference type="GO" id="GO:0003730">
    <property type="term" value="F:mRNA 3'-UTR binding"/>
    <property type="evidence" value="ECO:0000318"/>
    <property type="project" value="GO_Central"/>
</dbReference>
<name>B3RK90_TRIAD</name>
<gene>
    <name evidence="4" type="ORF">TRIADDRAFT_52757</name>
</gene>
<dbReference type="KEGG" id="tad:TRIADDRAFT_52757"/>
<dbReference type="CDD" id="cd00590">
    <property type="entry name" value="RRM_SF"/>
    <property type="match status" value="2"/>
</dbReference>
<evidence type="ECO:0000259" key="3">
    <source>
        <dbReference type="PROSITE" id="PS50102"/>
    </source>
</evidence>
<dbReference type="HOGENOM" id="CLU_581835_0_0_1"/>
<dbReference type="SUPFAM" id="SSF54928">
    <property type="entry name" value="RNA-binding domain, RBD"/>
    <property type="match status" value="1"/>
</dbReference>
<dbReference type="AlphaFoldDB" id="B3RK90"/>
<dbReference type="InterPro" id="IPR035979">
    <property type="entry name" value="RBD_domain_sf"/>
</dbReference>
<dbReference type="GO" id="GO:0010494">
    <property type="term" value="C:cytoplasmic stress granule"/>
    <property type="evidence" value="ECO:0000318"/>
    <property type="project" value="GO_Central"/>
</dbReference>
<evidence type="ECO:0000256" key="2">
    <source>
        <dbReference type="SAM" id="MobiDB-lite"/>
    </source>
</evidence>
<dbReference type="GO" id="GO:0005829">
    <property type="term" value="C:cytosol"/>
    <property type="evidence" value="ECO:0000318"/>
    <property type="project" value="GO_Central"/>
</dbReference>
<evidence type="ECO:0000313" key="4">
    <source>
        <dbReference type="EMBL" id="EDV29885.1"/>
    </source>
</evidence>
<keyword evidence="5" id="KW-1185">Reference proteome</keyword>
<dbReference type="RefSeq" id="XP_002109087.1">
    <property type="nucleotide sequence ID" value="XM_002109051.1"/>
</dbReference>
<dbReference type="GO" id="GO:0008143">
    <property type="term" value="F:poly(A) binding"/>
    <property type="evidence" value="ECO:0000318"/>
    <property type="project" value="GO_Central"/>
</dbReference>
<dbReference type="OrthoDB" id="5964158at2759"/>
<dbReference type="GO" id="GO:1990904">
    <property type="term" value="C:ribonucleoprotein complex"/>
    <property type="evidence" value="ECO:0000318"/>
    <property type="project" value="GO_Central"/>
</dbReference>